<dbReference type="CDD" id="cd02016">
    <property type="entry name" value="TPP_E1_OGDC_like"/>
    <property type="match status" value="1"/>
</dbReference>
<feature type="domain" description="Transketolase-like pyrimidine-binding" evidence="7">
    <location>
        <begin position="499"/>
        <end position="692"/>
    </location>
</feature>
<dbReference type="PANTHER" id="PTHR23152:SF4">
    <property type="entry name" value="2-OXOADIPATE DEHYDROGENASE COMPLEX COMPONENT E1"/>
    <property type="match status" value="1"/>
</dbReference>
<dbReference type="GO" id="GO:0030976">
    <property type="term" value="F:thiamine pyrophosphate binding"/>
    <property type="evidence" value="ECO:0007669"/>
    <property type="project" value="InterPro"/>
</dbReference>
<dbReference type="EMBL" id="OMOD01000111">
    <property type="protein sequence ID" value="SPF38312.1"/>
    <property type="molecule type" value="Genomic_DNA"/>
</dbReference>
<dbReference type="PANTHER" id="PTHR23152">
    <property type="entry name" value="2-OXOGLUTARATE DEHYDROGENASE"/>
    <property type="match status" value="1"/>
</dbReference>
<sequence length="837" mass="93647">MTPKSNASNGGSSTAVVETTNASNPERERVFSAYRQWGYLEGDLDPLGFLRPRYTPELEREGEYAREARAIYSSTIGVEINHIYSPVRRRWIYDRMESADFEVAENDQARILDLLIRADIFEQVMQQRYLGSKRFSLEGVTALLPLVDEILDSGSRLGATELVMGMSHRGRLNVIAHVARRPPEEIFAGFEDVDPRSVLGSGDVKYHMGATGEYTTRSGGNVHIHLVSNPSHLEAVDPVTVGRTRAKQDRTGQGGREKYLPLLVHGDAAFAGQGILAETMNYADLPGYTVGGTIHVVVNNLLGFTTSYTEEHSTRFAACIARRQSIPIFHVNGEDVDAVVRVARMATEYRYKFSTDVVIDLIGYRRHGHSEVDDPTITQPLLYKRIKEHPPLWEIYADDIGATAAQAQAAAVKAEFEAAQKKATGIKHKPLMRELPKYWDNYFGGLHRDEYEVETGLSSRELSELTDRLTTYPGNFHIHPKVKKLLEQRAEMGAGKRPVDYGMAEALAFASLVKAGTHVRFSGQDSRRGTFNQRHSVLIDIENENEYVPLENIAPGQARCEICNSTLSEAGVLGFEYGYSRDYPESLVLWEAQFGDFANVAQAIIDQFVAAGEAKWNLLSGLVMLLPHGYEGQGPEHSSARIERFIQLAAKHNLQIAQPSNAAQYFHLLRRQALRHWRKPLIVFTPKSMLRHPDASSPIADFTHKNFLNVIPDTEVGEADRILICTGKIGHELQAERKKRKDTSTAIVFLEQLYPFPEQEVIAEFDRHGRHADIVWVQEEPANMGAMFNMLPRLKRIAGERSVLTVKRSSSPSPATGSAKAHEVEQKTLLTLAFTTK</sequence>
<keyword evidence="4 8" id="KW-0560">Oxidoreductase</keyword>
<dbReference type="InterPro" id="IPR029061">
    <property type="entry name" value="THDP-binding"/>
</dbReference>
<reference evidence="9" key="1">
    <citation type="submission" date="2018-02" db="EMBL/GenBank/DDBJ databases">
        <authorList>
            <person name="Hausmann B."/>
        </authorList>
    </citation>
    <scope>NUCLEOTIDE SEQUENCE [LARGE SCALE GENOMIC DNA]</scope>
    <source>
        <strain evidence="9">Peat soil MAG SbA1</strain>
    </source>
</reference>
<name>A0A2U3KF57_9BACT</name>
<evidence type="ECO:0000259" key="7">
    <source>
        <dbReference type="SMART" id="SM00861"/>
    </source>
</evidence>
<evidence type="ECO:0000313" key="9">
    <source>
        <dbReference type="Proteomes" id="UP000238701"/>
    </source>
</evidence>
<dbReference type="SMART" id="SM00861">
    <property type="entry name" value="Transket_pyr"/>
    <property type="match status" value="1"/>
</dbReference>
<dbReference type="AlphaFoldDB" id="A0A2U3KF57"/>
<evidence type="ECO:0000256" key="2">
    <source>
        <dbReference type="ARBA" id="ARBA00003906"/>
    </source>
</evidence>
<dbReference type="InterPro" id="IPR005475">
    <property type="entry name" value="Transketolase-like_Pyr-bd"/>
</dbReference>
<evidence type="ECO:0000256" key="3">
    <source>
        <dbReference type="ARBA" id="ARBA00012280"/>
    </source>
</evidence>
<dbReference type="SUPFAM" id="SSF52518">
    <property type="entry name" value="Thiamin diphosphate-binding fold (THDP-binding)"/>
    <property type="match status" value="2"/>
</dbReference>
<dbReference type="GO" id="GO:0005829">
    <property type="term" value="C:cytosol"/>
    <property type="evidence" value="ECO:0007669"/>
    <property type="project" value="TreeGrafter"/>
</dbReference>
<evidence type="ECO:0000313" key="8">
    <source>
        <dbReference type="EMBL" id="SPF38312.1"/>
    </source>
</evidence>
<dbReference type="GO" id="GO:0004591">
    <property type="term" value="F:oxoglutarate dehydrogenase (succinyl-transferring) activity"/>
    <property type="evidence" value="ECO:0007669"/>
    <property type="project" value="UniProtKB-EC"/>
</dbReference>
<accession>A0A2U3KF57</accession>
<dbReference type="EC" id="1.2.4.2" evidence="3"/>
<dbReference type="Pfam" id="PF16870">
    <property type="entry name" value="OxoGdeHyase_C"/>
    <property type="match status" value="1"/>
</dbReference>
<comment type="function">
    <text evidence="2">E1 component of the 2-oxoglutarate dehydrogenase (OGDH) complex which catalyzes the decarboxylation of 2-oxoglutarate, the first step in the conversion of 2-oxoglutarate to succinyl-CoA and CO(2).</text>
</comment>
<proteinExistence type="predicted"/>
<dbReference type="Proteomes" id="UP000238701">
    <property type="component" value="Unassembled WGS sequence"/>
</dbReference>
<keyword evidence="5" id="KW-0786">Thiamine pyrophosphate</keyword>
<evidence type="ECO:0000256" key="6">
    <source>
        <dbReference type="SAM" id="MobiDB-lite"/>
    </source>
</evidence>
<dbReference type="Gene3D" id="3.40.50.970">
    <property type="match status" value="1"/>
</dbReference>
<dbReference type="InterPro" id="IPR042179">
    <property type="entry name" value="KGD_C_sf"/>
</dbReference>
<gene>
    <name evidence="8" type="primary">sucA</name>
    <name evidence="8" type="ORF">SBA1_20012</name>
</gene>
<dbReference type="NCBIfam" id="TIGR00239">
    <property type="entry name" value="2oxo_dh_E1"/>
    <property type="match status" value="1"/>
</dbReference>
<dbReference type="OrthoDB" id="9759785at2"/>
<dbReference type="InterPro" id="IPR011603">
    <property type="entry name" value="2oxoglutarate_DH_E1"/>
</dbReference>
<dbReference type="GO" id="GO:0006099">
    <property type="term" value="P:tricarboxylic acid cycle"/>
    <property type="evidence" value="ECO:0007669"/>
    <property type="project" value="TreeGrafter"/>
</dbReference>
<dbReference type="Gene3D" id="3.40.50.12470">
    <property type="match status" value="1"/>
</dbReference>
<dbReference type="PIRSF" id="PIRSF000157">
    <property type="entry name" value="Oxoglu_dh_E1"/>
    <property type="match status" value="1"/>
</dbReference>
<dbReference type="Pfam" id="PF00676">
    <property type="entry name" value="E1_dh"/>
    <property type="match status" value="1"/>
</dbReference>
<feature type="region of interest" description="Disordered" evidence="6">
    <location>
        <begin position="1"/>
        <end position="24"/>
    </location>
</feature>
<dbReference type="NCBIfam" id="NF006914">
    <property type="entry name" value="PRK09404.1"/>
    <property type="match status" value="1"/>
</dbReference>
<dbReference type="Pfam" id="PF02779">
    <property type="entry name" value="Transket_pyr"/>
    <property type="match status" value="1"/>
</dbReference>
<comment type="cofactor">
    <cofactor evidence="1">
        <name>thiamine diphosphate</name>
        <dbReference type="ChEBI" id="CHEBI:58937"/>
    </cofactor>
</comment>
<evidence type="ECO:0000256" key="1">
    <source>
        <dbReference type="ARBA" id="ARBA00001964"/>
    </source>
</evidence>
<dbReference type="NCBIfam" id="NF008907">
    <property type="entry name" value="PRK12270.1"/>
    <property type="match status" value="1"/>
</dbReference>
<organism evidence="8 9">
    <name type="scientific">Candidatus Sulfotelmatobacter kueseliae</name>
    <dbReference type="NCBI Taxonomy" id="2042962"/>
    <lineage>
        <taxon>Bacteria</taxon>
        <taxon>Pseudomonadati</taxon>
        <taxon>Acidobacteriota</taxon>
        <taxon>Terriglobia</taxon>
        <taxon>Terriglobales</taxon>
        <taxon>Candidatus Korobacteraceae</taxon>
        <taxon>Candidatus Sulfotelmatobacter</taxon>
    </lineage>
</organism>
<evidence type="ECO:0000256" key="5">
    <source>
        <dbReference type="ARBA" id="ARBA00023052"/>
    </source>
</evidence>
<dbReference type="InterPro" id="IPR001017">
    <property type="entry name" value="DH_E1"/>
</dbReference>
<dbReference type="InterPro" id="IPR031717">
    <property type="entry name" value="ODO-1/KGD_C"/>
</dbReference>
<evidence type="ECO:0000256" key="4">
    <source>
        <dbReference type="ARBA" id="ARBA00023002"/>
    </source>
</evidence>
<dbReference type="GO" id="GO:0045252">
    <property type="term" value="C:oxoglutarate dehydrogenase complex"/>
    <property type="evidence" value="ECO:0007669"/>
    <property type="project" value="TreeGrafter"/>
</dbReference>
<protein>
    <recommendedName>
        <fullName evidence="3">oxoglutarate dehydrogenase (succinyl-transferring)</fullName>
        <ecNumber evidence="3">1.2.4.2</ecNumber>
    </recommendedName>
</protein>
<dbReference type="Gene3D" id="3.40.50.11610">
    <property type="entry name" value="Multifunctional 2-oxoglutarate metabolism enzyme, C-terminal domain"/>
    <property type="match status" value="1"/>
</dbReference>